<protein>
    <submittedName>
        <fullName evidence="1">Uncharacterized protein</fullName>
    </submittedName>
</protein>
<reference evidence="1" key="1">
    <citation type="submission" date="2018-02" db="EMBL/GenBank/DDBJ databases">
        <title>Rhizophora mucronata_Transcriptome.</title>
        <authorList>
            <person name="Meera S.P."/>
            <person name="Sreeshan A."/>
            <person name="Augustine A."/>
        </authorList>
    </citation>
    <scope>NUCLEOTIDE SEQUENCE</scope>
    <source>
        <tissue evidence="1">Leaf</tissue>
    </source>
</reference>
<accession>A0A2P2MYU8</accession>
<dbReference type="AlphaFoldDB" id="A0A2P2MYU8"/>
<name>A0A2P2MYU8_RHIMU</name>
<organism evidence="1">
    <name type="scientific">Rhizophora mucronata</name>
    <name type="common">Asiatic mangrove</name>
    <dbReference type="NCBI Taxonomy" id="61149"/>
    <lineage>
        <taxon>Eukaryota</taxon>
        <taxon>Viridiplantae</taxon>
        <taxon>Streptophyta</taxon>
        <taxon>Embryophyta</taxon>
        <taxon>Tracheophyta</taxon>
        <taxon>Spermatophyta</taxon>
        <taxon>Magnoliopsida</taxon>
        <taxon>eudicotyledons</taxon>
        <taxon>Gunneridae</taxon>
        <taxon>Pentapetalae</taxon>
        <taxon>rosids</taxon>
        <taxon>fabids</taxon>
        <taxon>Malpighiales</taxon>
        <taxon>Rhizophoraceae</taxon>
        <taxon>Rhizophora</taxon>
    </lineage>
</organism>
<proteinExistence type="predicted"/>
<evidence type="ECO:0000313" key="1">
    <source>
        <dbReference type="EMBL" id="MBX35383.1"/>
    </source>
</evidence>
<sequence length="55" mass="6281">MLALMVKCVIREKGNDKSLPYSEGNFLQIFVDINIQSTTIVMKHIEIKITQAKKT</sequence>
<dbReference type="EMBL" id="GGEC01054899">
    <property type="protein sequence ID" value="MBX35383.1"/>
    <property type="molecule type" value="Transcribed_RNA"/>
</dbReference>